<reference evidence="2 3" key="1">
    <citation type="submission" date="2018-10" db="EMBL/GenBank/DDBJ databases">
        <title>The genome of Lysobacter enzymogenes OH11.</title>
        <authorList>
            <person name="Liu F."/>
            <person name="Zhao Y."/>
            <person name="Qian G."/>
            <person name="Chen Y."/>
            <person name="Xu H."/>
        </authorList>
    </citation>
    <scope>NUCLEOTIDE SEQUENCE [LARGE SCALE GENOMIC DNA]</scope>
    <source>
        <strain evidence="2 3">OH11</strain>
    </source>
</reference>
<dbReference type="AlphaFoldDB" id="A0A3N2RB07"/>
<feature type="transmembrane region" description="Helical" evidence="1">
    <location>
        <begin position="64"/>
        <end position="86"/>
    </location>
</feature>
<dbReference type="EMBL" id="RCTY01000056">
    <property type="protein sequence ID" value="ROU04654.1"/>
    <property type="molecule type" value="Genomic_DNA"/>
</dbReference>
<keyword evidence="1" id="KW-1133">Transmembrane helix</keyword>
<dbReference type="PROSITE" id="PS51257">
    <property type="entry name" value="PROKAR_LIPOPROTEIN"/>
    <property type="match status" value="1"/>
</dbReference>
<evidence type="ECO:0000313" key="2">
    <source>
        <dbReference type="EMBL" id="ROU04654.1"/>
    </source>
</evidence>
<protein>
    <recommendedName>
        <fullName evidence="4">Transmembrane protein</fullName>
    </recommendedName>
</protein>
<accession>A0A3N2RB07</accession>
<sequence>MKALKGWGAQFAIVACAALAVLAAALRVPPLPATSAWLYGAMAAAAWLSFLVSRGQGRGLRPAVAVAAAVVALVMLASLGLVLNIVGA</sequence>
<dbReference type="RefSeq" id="WP_123649577.1">
    <property type="nucleotide sequence ID" value="NZ_RCTY01000056.1"/>
</dbReference>
<evidence type="ECO:0008006" key="4">
    <source>
        <dbReference type="Google" id="ProtNLM"/>
    </source>
</evidence>
<comment type="caution">
    <text evidence="2">The sequence shown here is derived from an EMBL/GenBank/DDBJ whole genome shotgun (WGS) entry which is preliminary data.</text>
</comment>
<feature type="transmembrane region" description="Helical" evidence="1">
    <location>
        <begin position="35"/>
        <end position="52"/>
    </location>
</feature>
<gene>
    <name evidence="2" type="ORF">D9T17_22675</name>
</gene>
<evidence type="ECO:0000313" key="3">
    <source>
        <dbReference type="Proteomes" id="UP000275910"/>
    </source>
</evidence>
<proteinExistence type="predicted"/>
<keyword evidence="1" id="KW-0812">Transmembrane</keyword>
<evidence type="ECO:0000256" key="1">
    <source>
        <dbReference type="SAM" id="Phobius"/>
    </source>
</evidence>
<keyword evidence="1" id="KW-0472">Membrane</keyword>
<organism evidence="2 3">
    <name type="scientific">Lysobacter enzymogenes</name>
    <dbReference type="NCBI Taxonomy" id="69"/>
    <lineage>
        <taxon>Bacteria</taxon>
        <taxon>Pseudomonadati</taxon>
        <taxon>Pseudomonadota</taxon>
        <taxon>Gammaproteobacteria</taxon>
        <taxon>Lysobacterales</taxon>
        <taxon>Lysobacteraceae</taxon>
        <taxon>Lysobacter</taxon>
    </lineage>
</organism>
<dbReference type="Proteomes" id="UP000275910">
    <property type="component" value="Unassembled WGS sequence"/>
</dbReference>
<name>A0A3N2RB07_LYSEN</name>